<dbReference type="SUPFAM" id="SSF53098">
    <property type="entry name" value="Ribonuclease H-like"/>
    <property type="match status" value="1"/>
</dbReference>
<dbReference type="GO" id="GO:0003677">
    <property type="term" value="F:DNA binding"/>
    <property type="evidence" value="ECO:0007669"/>
    <property type="project" value="UniProtKB-KW"/>
</dbReference>
<evidence type="ECO:0000313" key="8">
    <source>
        <dbReference type="Proteomes" id="UP000029389"/>
    </source>
</evidence>
<dbReference type="InterPro" id="IPR052183">
    <property type="entry name" value="IS_Transposase"/>
</dbReference>
<reference evidence="7 9" key="2">
    <citation type="submission" date="2018-08" db="EMBL/GenBank/DDBJ databases">
        <title>Bacillus clarus sp. nov. strain PS00077A.</title>
        <authorList>
            <person name="Mendez Acevedo M."/>
            <person name="Carroll L."/>
            <person name="Mukherjee M."/>
            <person name="Wiedmann M."/>
            <person name="Kovac J."/>
        </authorList>
    </citation>
    <scope>NUCLEOTIDE SEQUENCE [LARGE SCALE GENOMIC DNA]</scope>
    <source>
        <strain evidence="7 9">PS00077A</strain>
    </source>
</reference>
<evidence type="ECO:0000313" key="9">
    <source>
        <dbReference type="Proteomes" id="UP000264294"/>
    </source>
</evidence>
<dbReference type="PROSITE" id="PS50994">
    <property type="entry name" value="INTEGRASE"/>
    <property type="match status" value="1"/>
</dbReference>
<dbReference type="GO" id="GO:0015074">
    <property type="term" value="P:DNA integration"/>
    <property type="evidence" value="ECO:0007669"/>
    <property type="project" value="InterPro"/>
</dbReference>
<name>A0A090YL08_9BACI</name>
<keyword evidence="2" id="KW-0815">Transposition</keyword>
<dbReference type="InterPro" id="IPR032874">
    <property type="entry name" value="DDE_dom"/>
</dbReference>
<dbReference type="InterPro" id="IPR036397">
    <property type="entry name" value="RNaseH_sf"/>
</dbReference>
<dbReference type="EMBL" id="QVOD01000053">
    <property type="protein sequence ID" value="RFT63172.1"/>
    <property type="molecule type" value="Genomic_DNA"/>
</dbReference>
<dbReference type="NCBIfam" id="NF033587">
    <property type="entry name" value="transpos_IS6"/>
    <property type="match status" value="1"/>
</dbReference>
<comment type="function">
    <text evidence="1">Involved in the transposition of the insertion sequence.</text>
</comment>
<dbReference type="PATRIC" id="fig|1405.8.peg.728"/>
<dbReference type="PANTHER" id="PTHR35528:SF3">
    <property type="entry name" value="BLL1675 PROTEIN"/>
    <property type="match status" value="1"/>
</dbReference>
<dbReference type="GO" id="GO:0032196">
    <property type="term" value="P:transposition"/>
    <property type="evidence" value="ECO:0007669"/>
    <property type="project" value="UniProtKB-KW"/>
</dbReference>
<dbReference type="GO" id="GO:0006310">
    <property type="term" value="P:DNA recombination"/>
    <property type="evidence" value="ECO:0007669"/>
    <property type="project" value="UniProtKB-KW"/>
</dbReference>
<evidence type="ECO:0000256" key="4">
    <source>
        <dbReference type="ARBA" id="ARBA00023172"/>
    </source>
</evidence>
<dbReference type="AlphaFoldDB" id="A0A090YL08"/>
<dbReference type="InterPro" id="IPR012337">
    <property type="entry name" value="RNaseH-like_sf"/>
</dbReference>
<keyword evidence="4" id="KW-0233">DNA recombination</keyword>
<dbReference type="Proteomes" id="UP000029389">
    <property type="component" value="Unassembled WGS sequence"/>
</dbReference>
<evidence type="ECO:0000313" key="7">
    <source>
        <dbReference type="EMBL" id="RFT63172.1"/>
    </source>
</evidence>
<reference evidence="6 8" key="1">
    <citation type="submission" date="2014-04" db="EMBL/GenBank/DDBJ databases">
        <authorList>
            <person name="Bishop-Lilly K.A."/>
            <person name="Broomall S.M."/>
            <person name="Chain P.S."/>
            <person name="Chertkov O."/>
            <person name="Coyne S.R."/>
            <person name="Daligault H.E."/>
            <person name="Davenport K.W."/>
            <person name="Erkkila T."/>
            <person name="Frey K.G."/>
            <person name="Gibbons H.S."/>
            <person name="Gu W."/>
            <person name="Jaissle J."/>
            <person name="Johnson S.L."/>
            <person name="Koroleva G.I."/>
            <person name="Ladner J.T."/>
            <person name="Lo C.-C."/>
            <person name="Minogue T.D."/>
            <person name="Munk C."/>
            <person name="Palacios G.F."/>
            <person name="Redden C.L."/>
            <person name="Rosenzweig C.N."/>
            <person name="Scholz M.B."/>
            <person name="Teshima H."/>
            <person name="Xu Y."/>
        </authorList>
    </citation>
    <scope>NUCLEOTIDE SEQUENCE [LARGE SCALE GENOMIC DNA]</scope>
    <source>
        <strain evidence="6 8">BHP</strain>
    </source>
</reference>
<dbReference type="RefSeq" id="WP_042979196.1">
    <property type="nucleotide sequence ID" value="NZ_JMQC01000008.1"/>
</dbReference>
<dbReference type="InterPro" id="IPR001584">
    <property type="entry name" value="Integrase_cat-core"/>
</dbReference>
<dbReference type="Gene3D" id="3.30.420.10">
    <property type="entry name" value="Ribonuclease H-like superfamily/Ribonuclease H"/>
    <property type="match status" value="1"/>
</dbReference>
<dbReference type="Pfam" id="PF13610">
    <property type="entry name" value="DDE_Tnp_IS240"/>
    <property type="match status" value="1"/>
</dbReference>
<feature type="domain" description="Integrase catalytic" evidence="5">
    <location>
        <begin position="55"/>
        <end position="235"/>
    </location>
</feature>
<protein>
    <submittedName>
        <fullName evidence="7">IS6 family transposase</fullName>
    </submittedName>
    <submittedName>
        <fullName evidence="6">Transposase IS66 family protein</fullName>
    </submittedName>
</protein>
<evidence type="ECO:0000256" key="3">
    <source>
        <dbReference type="ARBA" id="ARBA00023125"/>
    </source>
</evidence>
<evidence type="ECO:0000256" key="1">
    <source>
        <dbReference type="ARBA" id="ARBA00002286"/>
    </source>
</evidence>
<dbReference type="EMBL" id="JMQC01000008">
    <property type="protein sequence ID" value="KFM99129.1"/>
    <property type="molecule type" value="Genomic_DNA"/>
</dbReference>
<organism evidence="6 8">
    <name type="scientific">Bacillus clarus</name>
    <dbReference type="NCBI Taxonomy" id="2338372"/>
    <lineage>
        <taxon>Bacteria</taxon>
        <taxon>Bacillati</taxon>
        <taxon>Bacillota</taxon>
        <taxon>Bacilli</taxon>
        <taxon>Bacillales</taxon>
        <taxon>Bacillaceae</taxon>
        <taxon>Bacillus</taxon>
        <taxon>Bacillus cereus group</taxon>
    </lineage>
</organism>
<evidence type="ECO:0000259" key="5">
    <source>
        <dbReference type="PROSITE" id="PS50994"/>
    </source>
</evidence>
<comment type="caution">
    <text evidence="6">The sequence shown here is derived from an EMBL/GenBank/DDBJ whole genome shotgun (WGS) entry which is preliminary data.</text>
</comment>
<keyword evidence="3" id="KW-0238">DNA-binding</keyword>
<dbReference type="InterPro" id="IPR047930">
    <property type="entry name" value="Transpos_IS6"/>
</dbReference>
<keyword evidence="9" id="KW-1185">Reference proteome</keyword>
<accession>A0A090YL08</accession>
<evidence type="ECO:0000256" key="2">
    <source>
        <dbReference type="ARBA" id="ARBA00022578"/>
    </source>
</evidence>
<gene>
    <name evidence="7" type="ORF">D0U04_25980</name>
    <name evidence="6" type="ORF">DJ93_553</name>
</gene>
<dbReference type="Proteomes" id="UP000264294">
    <property type="component" value="Unassembled WGS sequence"/>
</dbReference>
<evidence type="ECO:0000313" key="6">
    <source>
        <dbReference type="EMBL" id="KFM99129.1"/>
    </source>
</evidence>
<proteinExistence type="predicted"/>
<sequence>MEKQNLFKWKHYQPELILLTVRWYLRYNLSLRNLVEMMEERGLSIAHTTIMRWVHQYGPQLEEKVRYHLKSTNDSWRVAETYIKVKGQWMYLYRAVDSEGNTIDFYLSKSRDKQAAKRFFKKALAFSYVSKPRVITVDKNPAYPVAIQALKEEKRMPEGIKLRQVRYLNNIVEQDHRFIKKRVRSMFGFKSYKTATSILSGVEAMHMIKKGQIDLQNQSVQNQKEFIHRVFGLIV</sequence>
<dbReference type="PANTHER" id="PTHR35528">
    <property type="entry name" value="BLL1675 PROTEIN"/>
    <property type="match status" value="1"/>
</dbReference>